<dbReference type="Pfam" id="PF14688">
    <property type="entry name" value="DUF4461"/>
    <property type="match status" value="1"/>
</dbReference>
<dbReference type="InterPro" id="IPR027989">
    <property type="entry name" value="DUF4461"/>
</dbReference>
<comment type="caution">
    <text evidence="2">The sequence shown here is derived from an EMBL/GenBank/DDBJ whole genome shotgun (WGS) entry which is preliminary data.</text>
</comment>
<sequence>SAPGHTVVFADQSGMNASGEVLLGTMDVHHQWNKLFQQLPSYQSLQQQTDWLKERISDLLGGSQVINLERLGPIQPISEHYMTLSTFHQSLMSRCLRLHPRSLHGLTLVLERKYHCISAPVFYYVSALFSQTPSLSWQMATHTEPGSGSAGGFFLLNKSFLLHCQHMHAPY</sequence>
<gene>
    <name evidence="2" type="ORF">CHARACLAT_023062</name>
</gene>
<evidence type="ECO:0000259" key="1">
    <source>
        <dbReference type="Pfam" id="PF14688"/>
    </source>
</evidence>
<name>A0ABU7EFD9_9TELE</name>
<accession>A0ABU7EFD9</accession>
<dbReference type="Proteomes" id="UP001352852">
    <property type="component" value="Unassembled WGS sequence"/>
</dbReference>
<dbReference type="PANTHER" id="PTHR31596:SF1">
    <property type="entry name" value="T-CELL ACTIVATION INHIBITOR, MITOCHONDRIAL"/>
    <property type="match status" value="1"/>
</dbReference>
<evidence type="ECO:0000313" key="2">
    <source>
        <dbReference type="EMBL" id="MED6284850.1"/>
    </source>
</evidence>
<keyword evidence="3" id="KW-1185">Reference proteome</keyword>
<reference evidence="2 3" key="1">
    <citation type="submission" date="2021-06" db="EMBL/GenBank/DDBJ databases">
        <authorList>
            <person name="Palmer J.M."/>
        </authorList>
    </citation>
    <scope>NUCLEOTIDE SEQUENCE [LARGE SCALE GENOMIC DNA]</scope>
    <source>
        <strain evidence="2 3">CL_MEX2019</strain>
        <tissue evidence="2">Muscle</tissue>
    </source>
</reference>
<feature type="domain" description="DUF4461" evidence="1">
    <location>
        <begin position="4"/>
        <end position="113"/>
    </location>
</feature>
<feature type="non-terminal residue" evidence="2">
    <location>
        <position position="1"/>
    </location>
</feature>
<evidence type="ECO:0000313" key="3">
    <source>
        <dbReference type="Proteomes" id="UP001352852"/>
    </source>
</evidence>
<organism evidence="2 3">
    <name type="scientific">Characodon lateralis</name>
    <dbReference type="NCBI Taxonomy" id="208331"/>
    <lineage>
        <taxon>Eukaryota</taxon>
        <taxon>Metazoa</taxon>
        <taxon>Chordata</taxon>
        <taxon>Craniata</taxon>
        <taxon>Vertebrata</taxon>
        <taxon>Euteleostomi</taxon>
        <taxon>Actinopterygii</taxon>
        <taxon>Neopterygii</taxon>
        <taxon>Teleostei</taxon>
        <taxon>Neoteleostei</taxon>
        <taxon>Acanthomorphata</taxon>
        <taxon>Ovalentaria</taxon>
        <taxon>Atherinomorphae</taxon>
        <taxon>Cyprinodontiformes</taxon>
        <taxon>Goodeidae</taxon>
        <taxon>Characodon</taxon>
    </lineage>
</organism>
<proteinExistence type="predicted"/>
<dbReference type="InterPro" id="IPR027986">
    <property type="entry name" value="TCAIM"/>
</dbReference>
<protein>
    <recommendedName>
        <fullName evidence="1">DUF4461 domain-containing protein</fullName>
    </recommendedName>
</protein>
<dbReference type="PANTHER" id="PTHR31596">
    <property type="entry name" value="T-CELL ACTIVATION INHIBITOR, MITOCHONDRIAL"/>
    <property type="match status" value="1"/>
</dbReference>
<dbReference type="EMBL" id="JAHUTJ010051588">
    <property type="protein sequence ID" value="MED6284850.1"/>
    <property type="molecule type" value="Genomic_DNA"/>
</dbReference>